<comment type="catalytic activity">
    <reaction evidence="13">
        <text>a lipid A disaccharide + ATP = a lipid IVA + ADP + H(+)</text>
        <dbReference type="Rhea" id="RHEA:67840"/>
        <dbReference type="ChEBI" id="CHEBI:15378"/>
        <dbReference type="ChEBI" id="CHEBI:30616"/>
        <dbReference type="ChEBI" id="CHEBI:176343"/>
        <dbReference type="ChEBI" id="CHEBI:176425"/>
        <dbReference type="ChEBI" id="CHEBI:456216"/>
        <dbReference type="EC" id="2.7.1.130"/>
    </reaction>
</comment>
<keyword evidence="11 13" id="KW-0443">Lipid metabolism</keyword>
<sequence length="750" mass="82347">MTELVKSYLDHAKGQDPISPWACLAPLGWLTSAVVRVRNWAFDRGIRKSQEPPLPVISVGNITLGGTNKTPFVEMVTKGLLSKGLTAGIVSRGYGGSTDDPVVFRSGRARRDKVGDEPLLLSNRLPSVFVAVSRDRLGDIKALKAKGVQIVVADDGFQHRKLGRDVDIVLVDAACPFGNGRLAPGGILREPLSSLKRAHIIVITKVDQVSPKSLAELESRLLRIVPSPRLFRSYLRIKKWCTWDGRTFREIPMPQGKKVVAFSAIGSPQSFMESLKEQQVSVIEEVRFKDHHRYGPNDLASVTALARSSGAEGVVCTEKDVYNLPPRWVPPFPLLVPFLETEVDEEGRFWDLMTDTLRPHIVVASNGYGEDAMASLLAQKLASRLPNSQITGFPLVGKGEQYAQRSIPVAPALSVTPTGGVVKYRFSDLVTDIKSGLLGHIKRQYRVWDHMKGHIRTPICVGDVYLFLHALWGQGLSPVLVATAKTTYLHGHWRAERYLLRSRARLVWTRDGETAWELRSSKVPARFDGNPIMDLVGDNRSGGFRWPDGKRVLILPGSRDRAYCDFRLLLDSVLLMAQKDRCSFVAVMAPTLDLKRLVEGCPGWKEMDGTMVHLDTSVVVSLYTGPVADAAEGAQVLIGLGGTANQVCAGLGVPVVSILEKGKLVQQKLLGSAELLVPPTAQDLAQAALTVLSDPVLAENMAKAGRARLGRSGALDQVVRYGEVELGWGVRDLVYRRLKSARREEKGEKL</sequence>
<dbReference type="SUPFAM" id="SSF53756">
    <property type="entry name" value="UDP-Glycosyltransferase/glycogen phosphorylase"/>
    <property type="match status" value="1"/>
</dbReference>
<evidence type="ECO:0000256" key="13">
    <source>
        <dbReference type="HAMAP-Rule" id="MF_00409"/>
    </source>
</evidence>
<evidence type="ECO:0000313" key="14">
    <source>
        <dbReference type="EMBL" id="SMG29893.1"/>
    </source>
</evidence>
<keyword evidence="10 13" id="KW-0067">ATP-binding</keyword>
<dbReference type="EC" id="2.7.1.130" evidence="3 13"/>
<dbReference type="GO" id="GO:0009245">
    <property type="term" value="P:lipid A biosynthetic process"/>
    <property type="evidence" value="ECO:0007669"/>
    <property type="project" value="UniProtKB-UniRule"/>
</dbReference>
<evidence type="ECO:0000256" key="11">
    <source>
        <dbReference type="ARBA" id="ARBA00023098"/>
    </source>
</evidence>
<gene>
    <name evidence="13" type="primary">lpxK</name>
    <name evidence="14" type="ORF">SAMN06275492_11450</name>
</gene>
<evidence type="ECO:0000256" key="5">
    <source>
        <dbReference type="ARBA" id="ARBA00022516"/>
    </source>
</evidence>
<dbReference type="AlphaFoldDB" id="A0A1X7JQC1"/>
<dbReference type="HAMAP" id="MF_00409">
    <property type="entry name" value="LpxK"/>
    <property type="match status" value="1"/>
</dbReference>
<dbReference type="Proteomes" id="UP000193355">
    <property type="component" value="Unassembled WGS sequence"/>
</dbReference>
<dbReference type="InterPro" id="IPR003758">
    <property type="entry name" value="LpxK"/>
</dbReference>
<dbReference type="PANTHER" id="PTHR42724:SF1">
    <property type="entry name" value="TETRAACYLDISACCHARIDE 4'-KINASE, MITOCHONDRIAL-RELATED"/>
    <property type="match status" value="1"/>
</dbReference>
<dbReference type="GO" id="GO:0009029">
    <property type="term" value="F:lipid-A 4'-kinase activity"/>
    <property type="evidence" value="ECO:0007669"/>
    <property type="project" value="UniProtKB-UniRule"/>
</dbReference>
<evidence type="ECO:0000256" key="10">
    <source>
        <dbReference type="ARBA" id="ARBA00022840"/>
    </source>
</evidence>
<dbReference type="RefSeq" id="WP_085544595.1">
    <property type="nucleotide sequence ID" value="NZ_FXBB01000014.1"/>
</dbReference>
<reference evidence="15" key="1">
    <citation type="submission" date="2017-04" db="EMBL/GenBank/DDBJ databases">
        <authorList>
            <person name="Varghese N."/>
            <person name="Submissions S."/>
        </authorList>
    </citation>
    <scope>NUCLEOTIDE SEQUENCE [LARGE SCALE GENOMIC DNA]</scope>
    <source>
        <strain evidence="15">USBA 82</strain>
    </source>
</reference>
<dbReference type="UniPathway" id="UPA00359">
    <property type="reaction ID" value="UER00482"/>
</dbReference>
<keyword evidence="15" id="KW-1185">Reference proteome</keyword>
<comment type="caution">
    <text evidence="13">Lacks conserved residue(s) required for the propagation of feature annotation.</text>
</comment>
<evidence type="ECO:0000256" key="12">
    <source>
        <dbReference type="ARBA" id="ARBA00029757"/>
    </source>
</evidence>
<evidence type="ECO:0000256" key="8">
    <source>
        <dbReference type="ARBA" id="ARBA00022741"/>
    </source>
</evidence>
<name>A0A1X7JQC1_9BACT</name>
<dbReference type="Pfam" id="PF02606">
    <property type="entry name" value="LpxK"/>
    <property type="match status" value="1"/>
</dbReference>
<dbReference type="GO" id="GO:0005886">
    <property type="term" value="C:plasma membrane"/>
    <property type="evidence" value="ECO:0007669"/>
    <property type="project" value="TreeGrafter"/>
</dbReference>
<evidence type="ECO:0000256" key="3">
    <source>
        <dbReference type="ARBA" id="ARBA00012071"/>
    </source>
</evidence>
<organism evidence="14 15">
    <name type="scientific">Dethiosulfovibrio salsuginis</name>
    <dbReference type="NCBI Taxonomy" id="561720"/>
    <lineage>
        <taxon>Bacteria</taxon>
        <taxon>Thermotogati</taxon>
        <taxon>Synergistota</taxon>
        <taxon>Synergistia</taxon>
        <taxon>Synergistales</taxon>
        <taxon>Dethiosulfovibrionaceae</taxon>
        <taxon>Dethiosulfovibrio</taxon>
    </lineage>
</organism>
<dbReference type="EMBL" id="FXBB01000014">
    <property type="protein sequence ID" value="SMG29893.1"/>
    <property type="molecule type" value="Genomic_DNA"/>
</dbReference>
<proteinExistence type="inferred from homology"/>
<dbReference type="OrthoDB" id="9789797at2"/>
<keyword evidence="8 13" id="KW-0547">Nucleotide-binding</keyword>
<comment type="similarity">
    <text evidence="13">Belongs to the LpxK family.</text>
</comment>
<keyword evidence="9 13" id="KW-0418">Kinase</keyword>
<evidence type="ECO:0000256" key="9">
    <source>
        <dbReference type="ARBA" id="ARBA00022777"/>
    </source>
</evidence>
<evidence type="ECO:0000256" key="6">
    <source>
        <dbReference type="ARBA" id="ARBA00022556"/>
    </source>
</evidence>
<dbReference type="GO" id="GO:0009244">
    <property type="term" value="P:lipopolysaccharide core region biosynthetic process"/>
    <property type="evidence" value="ECO:0007669"/>
    <property type="project" value="TreeGrafter"/>
</dbReference>
<evidence type="ECO:0000256" key="1">
    <source>
        <dbReference type="ARBA" id="ARBA00002274"/>
    </source>
</evidence>
<evidence type="ECO:0000256" key="2">
    <source>
        <dbReference type="ARBA" id="ARBA00004870"/>
    </source>
</evidence>
<comment type="pathway">
    <text evidence="2 13">Glycolipid biosynthesis; lipid IV(A) biosynthesis; lipid IV(A) from (3R)-3-hydroxytetradecanoyl-[acyl-carrier-protein] and UDP-N-acetyl-alpha-D-glucosamine: step 6/6.</text>
</comment>
<evidence type="ECO:0000256" key="7">
    <source>
        <dbReference type="ARBA" id="ARBA00022679"/>
    </source>
</evidence>
<dbReference type="PANTHER" id="PTHR42724">
    <property type="entry name" value="TETRAACYLDISACCHARIDE 4'-KINASE"/>
    <property type="match status" value="1"/>
</dbReference>
<dbReference type="GO" id="GO:0005524">
    <property type="term" value="F:ATP binding"/>
    <property type="evidence" value="ECO:0007669"/>
    <property type="project" value="UniProtKB-UniRule"/>
</dbReference>
<evidence type="ECO:0000256" key="4">
    <source>
        <dbReference type="ARBA" id="ARBA00016436"/>
    </source>
</evidence>
<keyword evidence="5 13" id="KW-0444">Lipid biosynthesis</keyword>
<protein>
    <recommendedName>
        <fullName evidence="4 13">Tetraacyldisaccharide 4'-kinase</fullName>
        <ecNumber evidence="3 13">2.7.1.130</ecNumber>
    </recommendedName>
    <alternativeName>
        <fullName evidence="12 13">Lipid A 4'-kinase</fullName>
    </alternativeName>
</protein>
<evidence type="ECO:0000313" key="15">
    <source>
        <dbReference type="Proteomes" id="UP000193355"/>
    </source>
</evidence>
<comment type="function">
    <text evidence="1 13">Transfers the gamma-phosphate of ATP to the 4'-position of a tetraacyldisaccharide 1-phosphate intermediate (termed DS-1-P) to form tetraacyldisaccharide 1,4'-bis-phosphate (lipid IVA).</text>
</comment>
<keyword evidence="7 13" id="KW-0808">Transferase</keyword>
<accession>A0A1X7JQC1</accession>
<dbReference type="NCBIfam" id="TIGR00682">
    <property type="entry name" value="lpxK"/>
    <property type="match status" value="1"/>
</dbReference>
<dbReference type="STRING" id="561720.SAMN06275492_11450"/>
<keyword evidence="6 13" id="KW-0441">Lipid A biosynthesis</keyword>